<proteinExistence type="predicted"/>
<dbReference type="InterPro" id="IPR027383">
    <property type="entry name" value="Znf_put"/>
</dbReference>
<sequence length="63" mass="7218">MMNCKEVTRLISESHERALTLRERLALLLHTMACSGCTNYGKHLEFLRKATRRLREGDSGSEP</sequence>
<dbReference type="Proteomes" id="UP000623795">
    <property type="component" value="Unassembled WGS sequence"/>
</dbReference>
<accession>A0ABX1Q0W4</accession>
<dbReference type="RefSeq" id="WP_169256431.1">
    <property type="nucleotide sequence ID" value="NZ_WTVN01000018.1"/>
</dbReference>
<dbReference type="EMBL" id="WTVN01000018">
    <property type="protein sequence ID" value="NMG44572.1"/>
    <property type="molecule type" value="Genomic_DNA"/>
</dbReference>
<dbReference type="Pfam" id="PF13490">
    <property type="entry name" value="zf-HC2"/>
    <property type="match status" value="1"/>
</dbReference>
<comment type="caution">
    <text evidence="2">The sequence shown here is derived from an EMBL/GenBank/DDBJ whole genome shotgun (WGS) entry which is preliminary data.</text>
</comment>
<evidence type="ECO:0000313" key="3">
    <source>
        <dbReference type="Proteomes" id="UP000623795"/>
    </source>
</evidence>
<gene>
    <name evidence="2" type="ORF">GPA22_12635</name>
</gene>
<organism evidence="2 3">
    <name type="scientific">Aromatoleum toluvorans</name>
    <dbReference type="NCBI Taxonomy" id="92002"/>
    <lineage>
        <taxon>Bacteria</taxon>
        <taxon>Pseudomonadati</taxon>
        <taxon>Pseudomonadota</taxon>
        <taxon>Betaproteobacteria</taxon>
        <taxon>Rhodocyclales</taxon>
        <taxon>Rhodocyclaceae</taxon>
        <taxon>Aromatoleum</taxon>
    </lineage>
</organism>
<feature type="domain" description="Putative zinc-finger" evidence="1">
    <location>
        <begin position="4"/>
        <end position="37"/>
    </location>
</feature>
<evidence type="ECO:0000259" key="1">
    <source>
        <dbReference type="Pfam" id="PF13490"/>
    </source>
</evidence>
<name>A0ABX1Q0W4_9RHOO</name>
<protein>
    <submittedName>
        <fullName evidence="2">Zf-HC2 domain-containing protein</fullName>
    </submittedName>
</protein>
<evidence type="ECO:0000313" key="2">
    <source>
        <dbReference type="EMBL" id="NMG44572.1"/>
    </source>
</evidence>
<keyword evidence="3" id="KW-1185">Reference proteome</keyword>
<reference evidence="2 3" key="1">
    <citation type="submission" date="2019-12" db="EMBL/GenBank/DDBJ databases">
        <title>Comparative genomics gives insights into the taxonomy of the Azoarcus-Aromatoleum group and reveals separate origins of nif in the plant-associated Azoarcus and non-plant-associated Aromatoleum sub-groups.</title>
        <authorList>
            <person name="Lafos M."/>
            <person name="Maluk M."/>
            <person name="Batista M."/>
            <person name="Junghare M."/>
            <person name="Carmona M."/>
            <person name="Faoro H."/>
            <person name="Cruz L.M."/>
            <person name="Battistoni F."/>
            <person name="De Souza E."/>
            <person name="Pedrosa F."/>
            <person name="Chen W.-M."/>
            <person name="Poole P.S."/>
            <person name="Dixon R.A."/>
            <person name="James E.K."/>
        </authorList>
    </citation>
    <scope>NUCLEOTIDE SEQUENCE [LARGE SCALE GENOMIC DNA]</scope>
    <source>
        <strain evidence="2 3">Td21</strain>
    </source>
</reference>